<sequence length="1239" mass="141863">MDQSSLEVGLIRESKKDYPNRINIIDYKSHAMYITNLDTVLSKYPCNVCEAVFATFQKLKDHKKTKCEFEVIESFQKTPKIYRPAQNTIRKLLNKFDIKGVDHYVDHFIVYDFEAILKPLAFNEDDKTIYRNQHIPVSVSVCNSLTREVRCFVNESTMELFKELLAYIEEIAEKFQRYNVSKYEALIKKILAKHPLTGMDLPGKPISHIFELEEIEDMISNGTYESLFDVHRDAGIPQKNPYGDLKKVIDSVPVFGFNSGRYDINICKNELFTAIGAKNITSVIKNPSYMCISTRNYKFLDMTNYLPAGTSYDKYLKTYIGGCKCEDPTRCTCGLRKGVFPYEYITSFGVLNETRLPPRSAFYSDLRESDIKDEDYEFVKFAWNHHEMKTLKALLIWYNNLDVEPFVSAIQAQREPFKKFDLDMFVDGVSLPGLSEKVMYQSCFKGLKKPKKVPGAPFKFPLDRFNGYEAQDTKAGRDFNMSITHLNQLLRKQLYPCYHCFCKLDVKNASADRINNSIGHIDGNIMMSCIACNIARKDMSPAAFRYQRMIEHNSDKFVYSIDKEEKEIYHKMKANIAGGPSIIFNRFAKRNETTIRGGKLCKKIIGYDANALYLWALGNEMPCGRLTTIDAYNGIIEDIKADKIFGFLECDIRTPEHLKEYFSEMTPVFKNIEIDCNNENVIGSHMYEFNQSRGTARAKPARKLIGSYFGEKILIYAPLLKWYLEHGMEITKTYSFIKASSYKAFRPFMEAVSDARRDGDVDKSKEMIADMMKLVGNAAFGRSGMDKSKHKEVKYEPDCVKVRAIVERQNFHDVEELAGTYEVSLKKRRIKFDNPIHLSIAIYQLAKLRMLQFYYDCIDKYFDRSDFQYQEMDTDSAYIAFSCEKPFEECIKPELLDHFKDHKYDWFPRDDTSKNAAYDRRTPGLFKEEFRCNAMVSLSSKNYCCYLGDEIDKETRLPKVKVSAKGVQKSLNQGALSPDNFENVVKTRNSIEGTNKLPDKEYDHLPSAENGLELLLRQTKGSPGWYRYCSARYIMETLLSKLYHDPKTGFVGAQKLYEKAKLIDSAIRLKDVKDWYANNRETQQFQGQRSKFEQFHIASNNPDSWQMDLAFWEQRPLLTVVNINSRIGYADLIPNKQADTFESVGGTSKTNNDCGLQGIEAGSESAPPSSLVTMLDSAVTPTNAGLPASRLKNAVTGSASNREPACEEDPLLSFSPIQDAHELACGGDNGSTANTTSIN</sequence>
<dbReference type="PANTHER" id="PTHR33206:SF1">
    <property type="entry name" value="DNA-DIRECTED DNA POLYMERASE"/>
    <property type="match status" value="1"/>
</dbReference>
<keyword evidence="2" id="KW-1185">Reference proteome</keyword>
<protein>
    <submittedName>
        <fullName evidence="1">Unnamed protein product</fullName>
    </submittedName>
</protein>
<evidence type="ECO:0000313" key="1">
    <source>
        <dbReference type="EMBL" id="GMF65700.1"/>
    </source>
</evidence>
<gene>
    <name evidence="1" type="ORF">Plil01_001832100</name>
</gene>
<evidence type="ECO:0000313" key="2">
    <source>
        <dbReference type="Proteomes" id="UP001165083"/>
    </source>
</evidence>
<dbReference type="OrthoDB" id="10066471at2759"/>
<comment type="caution">
    <text evidence="1">The sequence shown here is derived from an EMBL/GenBank/DDBJ whole genome shotgun (WGS) entry which is preliminary data.</text>
</comment>
<dbReference type="SUPFAM" id="SSF56672">
    <property type="entry name" value="DNA/RNA polymerases"/>
    <property type="match status" value="1"/>
</dbReference>
<dbReference type="InterPro" id="IPR043502">
    <property type="entry name" value="DNA/RNA_pol_sf"/>
</dbReference>
<accession>A0A9W6YJH6</accession>
<organism evidence="1 2">
    <name type="scientific">Phytophthora lilii</name>
    <dbReference type="NCBI Taxonomy" id="2077276"/>
    <lineage>
        <taxon>Eukaryota</taxon>
        <taxon>Sar</taxon>
        <taxon>Stramenopiles</taxon>
        <taxon>Oomycota</taxon>
        <taxon>Peronosporomycetes</taxon>
        <taxon>Peronosporales</taxon>
        <taxon>Peronosporaceae</taxon>
        <taxon>Phytophthora</taxon>
    </lineage>
</organism>
<dbReference type="PANTHER" id="PTHR33206">
    <property type="entry name" value="PROTEIN CBG10425"/>
    <property type="match status" value="1"/>
</dbReference>
<dbReference type="AlphaFoldDB" id="A0A9W6YJH6"/>
<dbReference type="EMBL" id="BSXW01012495">
    <property type="protein sequence ID" value="GMF65700.1"/>
    <property type="molecule type" value="Genomic_DNA"/>
</dbReference>
<dbReference type="Proteomes" id="UP001165083">
    <property type="component" value="Unassembled WGS sequence"/>
</dbReference>
<reference evidence="1" key="1">
    <citation type="submission" date="2023-04" db="EMBL/GenBank/DDBJ databases">
        <title>Phytophthora lilii NBRC 32176.</title>
        <authorList>
            <person name="Ichikawa N."/>
            <person name="Sato H."/>
            <person name="Tonouchi N."/>
        </authorList>
    </citation>
    <scope>NUCLEOTIDE SEQUENCE</scope>
    <source>
        <strain evidence="1">NBRC 32176</strain>
    </source>
</reference>
<name>A0A9W6YJH6_9STRA</name>
<dbReference type="Gene3D" id="3.30.40.220">
    <property type="match status" value="1"/>
</dbReference>
<proteinExistence type="predicted"/>